<dbReference type="AlphaFoldDB" id="A0A0D2D0R9"/>
<evidence type="ECO:0000256" key="4">
    <source>
        <dbReference type="ARBA" id="ARBA00023004"/>
    </source>
</evidence>
<dbReference type="InterPro" id="IPR050121">
    <property type="entry name" value="Cytochrome_P450_monoxygenase"/>
</dbReference>
<dbReference type="OrthoDB" id="4355844at2759"/>
<dbReference type="PANTHER" id="PTHR24305:SF232">
    <property type="entry name" value="P450, PUTATIVE (EUROFUNG)-RELATED"/>
    <property type="match status" value="1"/>
</dbReference>
<dbReference type="Proteomes" id="UP000054466">
    <property type="component" value="Unassembled WGS sequence"/>
</dbReference>
<keyword evidence="3" id="KW-0479">Metal-binding</keyword>
<dbReference type="GO" id="GO:0005506">
    <property type="term" value="F:iron ion binding"/>
    <property type="evidence" value="ECO:0007669"/>
    <property type="project" value="InterPro"/>
</dbReference>
<evidence type="ECO:0000313" key="6">
    <source>
        <dbReference type="EMBL" id="KIW29389.1"/>
    </source>
</evidence>
<dbReference type="RefSeq" id="XP_016249605.1">
    <property type="nucleotide sequence ID" value="XM_016392086.1"/>
</dbReference>
<dbReference type="EMBL" id="KN847042">
    <property type="protein sequence ID" value="KIW29389.1"/>
    <property type="molecule type" value="Genomic_DNA"/>
</dbReference>
<comment type="similarity">
    <text evidence="2">Belongs to the cytochrome P450 family.</text>
</comment>
<reference evidence="6 7" key="1">
    <citation type="submission" date="2015-01" db="EMBL/GenBank/DDBJ databases">
        <title>The Genome Sequence of Cladophialophora immunda CBS83496.</title>
        <authorList>
            <consortium name="The Broad Institute Genomics Platform"/>
            <person name="Cuomo C."/>
            <person name="de Hoog S."/>
            <person name="Gorbushina A."/>
            <person name="Stielow B."/>
            <person name="Teixiera M."/>
            <person name="Abouelleil A."/>
            <person name="Chapman S.B."/>
            <person name="Priest M."/>
            <person name="Young S.K."/>
            <person name="Wortman J."/>
            <person name="Nusbaum C."/>
            <person name="Birren B."/>
        </authorList>
    </citation>
    <scope>NUCLEOTIDE SEQUENCE [LARGE SCALE GENOMIC DNA]</scope>
    <source>
        <strain evidence="6 7">CBS 83496</strain>
    </source>
</reference>
<dbReference type="PANTHER" id="PTHR24305">
    <property type="entry name" value="CYTOCHROME P450"/>
    <property type="match status" value="1"/>
</dbReference>
<dbReference type="InterPro" id="IPR036396">
    <property type="entry name" value="Cyt_P450_sf"/>
</dbReference>
<protein>
    <submittedName>
        <fullName evidence="6">Uncharacterized protein</fullName>
    </submittedName>
</protein>
<dbReference type="GO" id="GO:0016705">
    <property type="term" value="F:oxidoreductase activity, acting on paired donors, with incorporation or reduction of molecular oxygen"/>
    <property type="evidence" value="ECO:0007669"/>
    <property type="project" value="InterPro"/>
</dbReference>
<evidence type="ECO:0000313" key="7">
    <source>
        <dbReference type="Proteomes" id="UP000054466"/>
    </source>
</evidence>
<keyword evidence="4" id="KW-0408">Iron</keyword>
<keyword evidence="7" id="KW-1185">Reference proteome</keyword>
<evidence type="ECO:0000256" key="5">
    <source>
        <dbReference type="SAM" id="Phobius"/>
    </source>
</evidence>
<organism evidence="6 7">
    <name type="scientific">Cladophialophora immunda</name>
    <dbReference type="NCBI Taxonomy" id="569365"/>
    <lineage>
        <taxon>Eukaryota</taxon>
        <taxon>Fungi</taxon>
        <taxon>Dikarya</taxon>
        <taxon>Ascomycota</taxon>
        <taxon>Pezizomycotina</taxon>
        <taxon>Eurotiomycetes</taxon>
        <taxon>Chaetothyriomycetidae</taxon>
        <taxon>Chaetothyriales</taxon>
        <taxon>Herpotrichiellaceae</taxon>
        <taxon>Cladophialophora</taxon>
    </lineage>
</organism>
<dbReference type="GO" id="GO:0020037">
    <property type="term" value="F:heme binding"/>
    <property type="evidence" value="ECO:0007669"/>
    <property type="project" value="InterPro"/>
</dbReference>
<dbReference type="GO" id="GO:0004497">
    <property type="term" value="F:monooxygenase activity"/>
    <property type="evidence" value="ECO:0007669"/>
    <property type="project" value="InterPro"/>
</dbReference>
<dbReference type="SUPFAM" id="SSF48264">
    <property type="entry name" value="Cytochrome P450"/>
    <property type="match status" value="1"/>
</dbReference>
<evidence type="ECO:0000256" key="3">
    <source>
        <dbReference type="ARBA" id="ARBA00022723"/>
    </source>
</evidence>
<evidence type="ECO:0000256" key="1">
    <source>
        <dbReference type="ARBA" id="ARBA00001971"/>
    </source>
</evidence>
<dbReference type="GeneID" id="27344401"/>
<accession>A0A0D2D0R9</accession>
<name>A0A0D2D0R9_9EURO</name>
<proteinExistence type="inferred from homology"/>
<comment type="cofactor">
    <cofactor evidence="1">
        <name>heme</name>
        <dbReference type="ChEBI" id="CHEBI:30413"/>
    </cofactor>
</comment>
<evidence type="ECO:0000256" key="2">
    <source>
        <dbReference type="ARBA" id="ARBA00010617"/>
    </source>
</evidence>
<dbReference type="VEuPathDB" id="FungiDB:PV07_05207"/>
<dbReference type="Gene3D" id="1.10.630.10">
    <property type="entry name" value="Cytochrome P450"/>
    <property type="match status" value="1"/>
</dbReference>
<sequence>MAATSVAKVASSIKHVAVTYQVLLVLVLLALSVVFNRFKESLRNIPGPPLAACTGLWRLYDVAKGQSHATARQIHEKYGPVVRIGPNHVSISNPAMIPIIYGIKESFTKTGFYPIQSMSWKKRPVLNLFSTRDPEYNRVEKRKVGAAYSFPSLLHSEAAIDSCVDFLMGRLGDFASRGESLDLGD</sequence>
<keyword evidence="5" id="KW-0472">Membrane</keyword>
<keyword evidence="5" id="KW-0812">Transmembrane</keyword>
<dbReference type="STRING" id="569365.A0A0D2D0R9"/>
<keyword evidence="5" id="KW-1133">Transmembrane helix</keyword>
<feature type="transmembrane region" description="Helical" evidence="5">
    <location>
        <begin position="18"/>
        <end position="35"/>
    </location>
</feature>
<gene>
    <name evidence="6" type="ORF">PV07_05207</name>
</gene>
<dbReference type="HOGENOM" id="CLU_095746_1_1_1"/>